<evidence type="ECO:0000256" key="5">
    <source>
        <dbReference type="ARBA" id="ARBA00038007"/>
    </source>
</evidence>
<keyword evidence="3" id="KW-0698">rRNA processing</keyword>
<evidence type="ECO:0000256" key="2">
    <source>
        <dbReference type="ARBA" id="ARBA00022517"/>
    </source>
</evidence>
<dbReference type="GO" id="GO:0006364">
    <property type="term" value="P:rRNA processing"/>
    <property type="evidence" value="ECO:0007669"/>
    <property type="project" value="UniProtKB-KW"/>
</dbReference>
<protein>
    <recommendedName>
        <fullName evidence="6">PinX1-related protein 1</fullName>
    </recommendedName>
</protein>
<dbReference type="InterPro" id="IPR000467">
    <property type="entry name" value="G_patch_dom"/>
</dbReference>
<evidence type="ECO:0000259" key="8">
    <source>
        <dbReference type="PROSITE" id="PS50174"/>
    </source>
</evidence>
<comment type="subcellular location">
    <subcellularLocation>
        <location evidence="1">Nucleus</location>
        <location evidence="1">Nucleolus</location>
    </subcellularLocation>
</comment>
<organism evidence="9">
    <name type="scientific">Eucampia antarctica</name>
    <dbReference type="NCBI Taxonomy" id="49252"/>
    <lineage>
        <taxon>Eukaryota</taxon>
        <taxon>Sar</taxon>
        <taxon>Stramenopiles</taxon>
        <taxon>Ochrophyta</taxon>
        <taxon>Bacillariophyta</taxon>
        <taxon>Mediophyceae</taxon>
        <taxon>Biddulphiophycidae</taxon>
        <taxon>Hemiaulales</taxon>
        <taxon>Hemiaulaceae</taxon>
        <taxon>Eucampia</taxon>
    </lineage>
</organism>
<accession>A0A7S2WGB8</accession>
<keyword evidence="2" id="KW-0690">Ribosome biogenesis</keyword>
<dbReference type="GO" id="GO:0005730">
    <property type="term" value="C:nucleolus"/>
    <property type="evidence" value="ECO:0007669"/>
    <property type="project" value="UniProtKB-SubCell"/>
</dbReference>
<feature type="compositionally biased region" description="Basic residues" evidence="7">
    <location>
        <begin position="92"/>
        <end position="104"/>
    </location>
</feature>
<dbReference type="AlphaFoldDB" id="A0A7S2WGB8"/>
<dbReference type="PANTHER" id="PTHR23149">
    <property type="entry name" value="G PATCH DOMAIN CONTAINING PROTEIN"/>
    <property type="match status" value="1"/>
</dbReference>
<feature type="compositionally biased region" description="Basic and acidic residues" evidence="7">
    <location>
        <begin position="202"/>
        <end position="213"/>
    </location>
</feature>
<name>A0A7S2WGB8_9STRA</name>
<dbReference type="InterPro" id="IPR050656">
    <property type="entry name" value="PINX1"/>
</dbReference>
<dbReference type="PROSITE" id="PS50174">
    <property type="entry name" value="G_PATCH"/>
    <property type="match status" value="1"/>
</dbReference>
<dbReference type="PANTHER" id="PTHR23149:SF31">
    <property type="entry name" value="PROTEIN PXR1"/>
    <property type="match status" value="1"/>
</dbReference>
<evidence type="ECO:0000313" key="9">
    <source>
        <dbReference type="EMBL" id="CAD9685369.1"/>
    </source>
</evidence>
<feature type="compositionally biased region" description="Polar residues" evidence="7">
    <location>
        <begin position="159"/>
        <end position="171"/>
    </location>
</feature>
<gene>
    <name evidence="9" type="ORF">EANT1437_LOCUS10851</name>
</gene>
<feature type="region of interest" description="Disordered" evidence="7">
    <location>
        <begin position="83"/>
        <end position="137"/>
    </location>
</feature>
<dbReference type="Pfam" id="PF01585">
    <property type="entry name" value="G-patch"/>
    <property type="match status" value="1"/>
</dbReference>
<feature type="domain" description="G-patch" evidence="8">
    <location>
        <begin position="18"/>
        <end position="64"/>
    </location>
</feature>
<feature type="region of interest" description="Disordered" evidence="7">
    <location>
        <begin position="159"/>
        <end position="257"/>
    </location>
</feature>
<reference evidence="9" key="1">
    <citation type="submission" date="2021-01" db="EMBL/GenBank/DDBJ databases">
        <authorList>
            <person name="Corre E."/>
            <person name="Pelletier E."/>
            <person name="Niang G."/>
            <person name="Scheremetjew M."/>
            <person name="Finn R."/>
            <person name="Kale V."/>
            <person name="Holt S."/>
            <person name="Cochrane G."/>
            <person name="Meng A."/>
            <person name="Brown T."/>
            <person name="Cohen L."/>
        </authorList>
    </citation>
    <scope>NUCLEOTIDE SEQUENCE</scope>
    <source>
        <strain evidence="9">CCMP1452</strain>
    </source>
</reference>
<evidence type="ECO:0000256" key="3">
    <source>
        <dbReference type="ARBA" id="ARBA00022552"/>
    </source>
</evidence>
<evidence type="ECO:0000256" key="1">
    <source>
        <dbReference type="ARBA" id="ARBA00004604"/>
    </source>
</evidence>
<feature type="compositionally biased region" description="Basic and acidic residues" evidence="7">
    <location>
        <begin position="126"/>
        <end position="137"/>
    </location>
</feature>
<feature type="compositionally biased region" description="Polar residues" evidence="7">
    <location>
        <begin position="178"/>
        <end position="197"/>
    </location>
</feature>
<dbReference type="SMART" id="SM00443">
    <property type="entry name" value="G_patch"/>
    <property type="match status" value="1"/>
</dbReference>
<evidence type="ECO:0000256" key="6">
    <source>
        <dbReference type="ARBA" id="ARBA00041961"/>
    </source>
</evidence>
<dbReference type="EMBL" id="HBHI01021106">
    <property type="protein sequence ID" value="CAD9685369.1"/>
    <property type="molecule type" value="Transcribed_RNA"/>
</dbReference>
<proteinExistence type="inferred from homology"/>
<evidence type="ECO:0000256" key="4">
    <source>
        <dbReference type="ARBA" id="ARBA00023242"/>
    </source>
</evidence>
<dbReference type="GO" id="GO:0003676">
    <property type="term" value="F:nucleic acid binding"/>
    <property type="evidence" value="ECO:0007669"/>
    <property type="project" value="InterPro"/>
</dbReference>
<evidence type="ECO:0000256" key="7">
    <source>
        <dbReference type="SAM" id="MobiDB-lite"/>
    </source>
</evidence>
<keyword evidence="4" id="KW-0539">Nucleus</keyword>
<comment type="similarity">
    <text evidence="5">Belongs to the PINX1 family.</text>
</comment>
<sequence>MSIKADVDTRNEKWAKDKSAFGQRMLAKMGWEEGKGLGKNKQGTVNNIRAVRRSESLGIGASTDLHGEEGFNSTKNNFLGVLEKLKQEHGGKKGKKNKKSKKKSKATEGGVTLAQNRVSAGHSRKMRESKDLSKKSKEDMAAIFGVKVDAYTASSSVWGSLKQSSVSISENQDIKPETQPQETTNHVISEDPTSASSDADVDSPKMKKLEKETKKKKKKDKSSDKISSLKKKKKKRSKDEAEMDEESKRRKKKSRKK</sequence>